<name>A0AAG5D5F0_ANOAO</name>
<sequence>AVDIQPARTHRARPQRITRATGAGLHSFFWIFAPRKRSVRRLFSFSVIFSPKKKASQSSRKESGKFKFENVGAVNESRVWNSTGSKWTWTRLDRSIEKLWTECGLALR</sequence>
<reference evidence="1" key="1">
    <citation type="submission" date="2024-04" db="UniProtKB">
        <authorList>
            <consortium name="EnsemblMetazoa"/>
        </authorList>
    </citation>
    <scope>IDENTIFICATION</scope>
    <source>
        <strain evidence="1">EBRO</strain>
    </source>
</reference>
<dbReference type="Proteomes" id="UP000075880">
    <property type="component" value="Unassembled WGS sequence"/>
</dbReference>
<evidence type="ECO:0000313" key="2">
    <source>
        <dbReference type="Proteomes" id="UP000075880"/>
    </source>
</evidence>
<dbReference type="AlphaFoldDB" id="A0AAG5D5F0"/>
<dbReference type="EnsemblMetazoa" id="ENSAATROPT006758">
    <property type="protein sequence ID" value="ENSAATROPP006085"/>
    <property type="gene ID" value="ENSAATROPG005501"/>
</dbReference>
<evidence type="ECO:0000313" key="1">
    <source>
        <dbReference type="EnsemblMetazoa" id="ENSAATROPP006085"/>
    </source>
</evidence>
<keyword evidence="2" id="KW-1185">Reference proteome</keyword>
<organism evidence="1 2">
    <name type="scientific">Anopheles atroparvus</name>
    <name type="common">European mosquito</name>
    <dbReference type="NCBI Taxonomy" id="41427"/>
    <lineage>
        <taxon>Eukaryota</taxon>
        <taxon>Metazoa</taxon>
        <taxon>Ecdysozoa</taxon>
        <taxon>Arthropoda</taxon>
        <taxon>Hexapoda</taxon>
        <taxon>Insecta</taxon>
        <taxon>Pterygota</taxon>
        <taxon>Neoptera</taxon>
        <taxon>Endopterygota</taxon>
        <taxon>Diptera</taxon>
        <taxon>Nematocera</taxon>
        <taxon>Culicoidea</taxon>
        <taxon>Culicidae</taxon>
        <taxon>Anophelinae</taxon>
        <taxon>Anopheles</taxon>
    </lineage>
</organism>
<accession>A0AAG5D5F0</accession>
<protein>
    <submittedName>
        <fullName evidence="1">Uncharacterized protein</fullName>
    </submittedName>
</protein>
<proteinExistence type="predicted"/>